<protein>
    <recommendedName>
        <fullName evidence="4">Flagellar assembly protein FliH</fullName>
    </recommendedName>
</protein>
<dbReference type="EMBL" id="MWPV01000002">
    <property type="protein sequence ID" value="OUL58564.1"/>
    <property type="molecule type" value="Genomic_DNA"/>
</dbReference>
<dbReference type="Proteomes" id="UP000194841">
    <property type="component" value="Unassembled WGS sequence"/>
</dbReference>
<dbReference type="SUPFAM" id="SSF160527">
    <property type="entry name" value="V-type ATPase subunit E-like"/>
    <property type="match status" value="1"/>
</dbReference>
<dbReference type="GO" id="GO:0015031">
    <property type="term" value="P:protein transport"/>
    <property type="evidence" value="ECO:0007669"/>
    <property type="project" value="UniProtKB-KW"/>
</dbReference>
<name>A0A244CSH9_PSEDV</name>
<dbReference type="PRINTS" id="PR01003">
    <property type="entry name" value="FLGFLIH"/>
</dbReference>
<comment type="subcellular location">
    <subcellularLocation>
        <location evidence="2">Cytoplasm</location>
    </subcellularLocation>
</comment>
<dbReference type="AlphaFoldDB" id="A0A244CSH9"/>
<evidence type="ECO:0000256" key="10">
    <source>
        <dbReference type="SAM" id="MobiDB-lite"/>
    </source>
</evidence>
<dbReference type="NCBIfam" id="NF004270">
    <property type="entry name" value="PRK05687.2-1"/>
    <property type="match status" value="1"/>
</dbReference>
<dbReference type="GO" id="GO:0071973">
    <property type="term" value="P:bacterial-type flagellum-dependent cell motility"/>
    <property type="evidence" value="ECO:0007669"/>
    <property type="project" value="InterPro"/>
</dbReference>
<evidence type="ECO:0000256" key="1">
    <source>
        <dbReference type="ARBA" id="ARBA00003041"/>
    </source>
</evidence>
<dbReference type="RefSeq" id="WP_086743866.1">
    <property type="nucleotide sequence ID" value="NZ_MWPV01000002.1"/>
</dbReference>
<evidence type="ECO:0000256" key="2">
    <source>
        <dbReference type="ARBA" id="ARBA00004496"/>
    </source>
</evidence>
<comment type="function">
    <text evidence="1">Needed for flagellar regrowth and assembly.</text>
</comment>
<dbReference type="InterPro" id="IPR000563">
    <property type="entry name" value="Flag_FliH"/>
</dbReference>
<evidence type="ECO:0000256" key="7">
    <source>
        <dbReference type="ARBA" id="ARBA00022795"/>
    </source>
</evidence>
<organism evidence="12 13">
    <name type="scientific">Pseudoalteromonas ulvae</name>
    <dbReference type="NCBI Taxonomy" id="107327"/>
    <lineage>
        <taxon>Bacteria</taxon>
        <taxon>Pseudomonadati</taxon>
        <taxon>Pseudomonadota</taxon>
        <taxon>Gammaproteobacteria</taxon>
        <taxon>Alteromonadales</taxon>
        <taxon>Pseudoalteromonadaceae</taxon>
        <taxon>Pseudoalteromonas</taxon>
    </lineage>
</organism>
<evidence type="ECO:0000256" key="6">
    <source>
        <dbReference type="ARBA" id="ARBA00022490"/>
    </source>
</evidence>
<comment type="caution">
    <text evidence="12">The sequence shown here is derived from an EMBL/GenBank/DDBJ whole genome shotgun (WGS) entry which is preliminary data.</text>
</comment>
<evidence type="ECO:0000259" key="11">
    <source>
        <dbReference type="Pfam" id="PF02108"/>
    </source>
</evidence>
<keyword evidence="8" id="KW-0653">Protein transport</keyword>
<reference evidence="12 13" key="1">
    <citation type="submission" date="2017-02" db="EMBL/GenBank/DDBJ databases">
        <title>Pseudoalteromonas ulvae TC14 Genome.</title>
        <authorList>
            <person name="Molmeret M."/>
        </authorList>
    </citation>
    <scope>NUCLEOTIDE SEQUENCE [LARGE SCALE GENOMIC DNA]</scope>
    <source>
        <strain evidence="12">TC14</strain>
    </source>
</reference>
<keyword evidence="12" id="KW-0282">Flagellum</keyword>
<dbReference type="InterPro" id="IPR051472">
    <property type="entry name" value="T3SS_Stator/FliH"/>
</dbReference>
<dbReference type="PANTHER" id="PTHR34982:SF1">
    <property type="entry name" value="FLAGELLAR ASSEMBLY PROTEIN FLIH"/>
    <property type="match status" value="1"/>
</dbReference>
<evidence type="ECO:0000313" key="12">
    <source>
        <dbReference type="EMBL" id="OUL58564.1"/>
    </source>
</evidence>
<keyword evidence="6" id="KW-0963">Cytoplasm</keyword>
<keyword evidence="12" id="KW-0969">Cilium</keyword>
<keyword evidence="7" id="KW-1005">Bacterial flagellum biogenesis</keyword>
<dbReference type="OrthoDB" id="8480773at2"/>
<evidence type="ECO:0000256" key="5">
    <source>
        <dbReference type="ARBA" id="ARBA00022448"/>
    </source>
</evidence>
<keyword evidence="5" id="KW-0813">Transport</keyword>
<comment type="similarity">
    <text evidence="3">Belongs to the FliH family.</text>
</comment>
<evidence type="ECO:0000256" key="9">
    <source>
        <dbReference type="ARBA" id="ARBA00023225"/>
    </source>
</evidence>
<keyword evidence="12" id="KW-0966">Cell projection</keyword>
<proteinExistence type="inferred from homology"/>
<dbReference type="GO" id="GO:0044781">
    <property type="term" value="P:bacterial-type flagellum organization"/>
    <property type="evidence" value="ECO:0007669"/>
    <property type="project" value="UniProtKB-KW"/>
</dbReference>
<evidence type="ECO:0000313" key="13">
    <source>
        <dbReference type="Proteomes" id="UP000194841"/>
    </source>
</evidence>
<keyword evidence="13" id="KW-1185">Reference proteome</keyword>
<evidence type="ECO:0000256" key="3">
    <source>
        <dbReference type="ARBA" id="ARBA00006602"/>
    </source>
</evidence>
<dbReference type="GO" id="GO:0003774">
    <property type="term" value="F:cytoskeletal motor activity"/>
    <property type="evidence" value="ECO:0007669"/>
    <property type="project" value="InterPro"/>
</dbReference>
<accession>A0A244CSH9</accession>
<feature type="region of interest" description="Disordered" evidence="10">
    <location>
        <begin position="22"/>
        <end position="73"/>
    </location>
</feature>
<dbReference type="GO" id="GO:0005829">
    <property type="term" value="C:cytosol"/>
    <property type="evidence" value="ECO:0007669"/>
    <property type="project" value="TreeGrafter"/>
</dbReference>
<dbReference type="PANTHER" id="PTHR34982">
    <property type="entry name" value="YOP PROTEINS TRANSLOCATION PROTEIN L"/>
    <property type="match status" value="1"/>
</dbReference>
<feature type="domain" description="Flagellar assembly protein FliH/Type III secretion system HrpE" evidence="11">
    <location>
        <begin position="135"/>
        <end position="261"/>
    </location>
</feature>
<sequence>MANTFLKGHQIQSEEAVRELLKNWPVPEVTDQRKKRDGRSTAFGTPMEQQFRSKPTQVEPEVEQEQEQEPAPLTLQEIEQIRQDAFDEGMTQGHAEGYAIGLEEGKSDGLKLGFEEGAEQGKEQGLEDSKPLIEEKLLQLQTLISGLQQPLRDYDEQAEKQLVQLAVSLAEAVVFTEVKTNPQAILSTLKQCIEALPHNAPDIEIELNPDDLQLIKQSYGEEEIDKRGWFLKAEPSIEVGGCIVKTPTSSIDYTVKYRISETLDSFLHNSGIDRQNHDE</sequence>
<dbReference type="GO" id="GO:0009288">
    <property type="term" value="C:bacterial-type flagellum"/>
    <property type="evidence" value="ECO:0007669"/>
    <property type="project" value="InterPro"/>
</dbReference>
<gene>
    <name evidence="12" type="ORF">B1199_09590</name>
</gene>
<keyword evidence="9" id="KW-1006">Bacterial flagellum protein export</keyword>
<evidence type="ECO:0000256" key="8">
    <source>
        <dbReference type="ARBA" id="ARBA00022927"/>
    </source>
</evidence>
<dbReference type="InterPro" id="IPR018035">
    <property type="entry name" value="Flagellar_FliH/T3SS_HrpE"/>
</dbReference>
<evidence type="ECO:0000256" key="4">
    <source>
        <dbReference type="ARBA" id="ARBA00016507"/>
    </source>
</evidence>
<dbReference type="Pfam" id="PF02108">
    <property type="entry name" value="FliH"/>
    <property type="match status" value="1"/>
</dbReference>